<dbReference type="GO" id="GO:0016226">
    <property type="term" value="P:iron-sulfur cluster assembly"/>
    <property type="evidence" value="ECO:0007669"/>
    <property type="project" value="EnsemblFungi"/>
</dbReference>
<dbReference type="PANTHER" id="PTHR20275">
    <property type="entry name" value="NAD KINASE"/>
    <property type="match status" value="1"/>
</dbReference>
<dbReference type="GO" id="GO:0019674">
    <property type="term" value="P:NAD+ metabolic process"/>
    <property type="evidence" value="ECO:0007669"/>
    <property type="project" value="InterPro"/>
</dbReference>
<name>A0A068RS70_9FUNG</name>
<keyword evidence="4 8" id="KW-0418">Kinase</keyword>
<dbReference type="GO" id="GO:0006741">
    <property type="term" value="P:NADP+ biosynthetic process"/>
    <property type="evidence" value="ECO:0007669"/>
    <property type="project" value="EnsemblFungi"/>
</dbReference>
<dbReference type="GO" id="GO:0042736">
    <property type="term" value="F:NADH kinase activity"/>
    <property type="evidence" value="ECO:0007669"/>
    <property type="project" value="EnsemblFungi"/>
</dbReference>
<evidence type="ECO:0000256" key="2">
    <source>
        <dbReference type="ARBA" id="ARBA00022679"/>
    </source>
</evidence>
<sequence length="395" mass="44573">MLRSIRPCCFQQTIRRFYSAIHAKTTLELPDKVPFQLTREQWALDDNRQVHSMFDLIKTRETSSILQVPGSTYGGKFTLDWTEQKPRNVLIIKKLNDVKTEKALLDVANWLHQEHPEFNLIVEPGVAEHFKEQLPFVHVVPPDHKNEYTRTVDFAITLGGDGTLLHLASLFPKAAPPVVSFSLGTLGFLMSFRLKHFRRVLNDMTAGKMSLMLRMRLFCSLHQPDGRRISVEGKEVGDRQVMNEVTLHRGRFPHLTSLGCFVDGEYLTECVADGLIVSTPTGSTAYSLSAGGPIVHPSVQSLVMTPICPRSLSFRTVLLPPSANIRLEVGDASRSQVEVSMDGQEVFLLDKGEYLQVRMSKYPIPCVTRVSEGTDWAKDINELLKWNQNFGRNLV</sequence>
<dbReference type="Pfam" id="PF01513">
    <property type="entry name" value="NAD_kinase"/>
    <property type="match status" value="1"/>
</dbReference>
<dbReference type="Proteomes" id="UP000027586">
    <property type="component" value="Unassembled WGS sequence"/>
</dbReference>
<evidence type="ECO:0000313" key="8">
    <source>
        <dbReference type="EMBL" id="CDH51826.1"/>
    </source>
</evidence>
<protein>
    <submittedName>
        <fullName evidence="8">Atp-nad kinase</fullName>
    </submittedName>
</protein>
<evidence type="ECO:0000256" key="4">
    <source>
        <dbReference type="ARBA" id="ARBA00022777"/>
    </source>
</evidence>
<dbReference type="Pfam" id="PF20143">
    <property type="entry name" value="NAD_kinase_C"/>
    <property type="match status" value="1"/>
</dbReference>
<proteinExistence type="inferred from homology"/>
<dbReference type="GO" id="GO:0005524">
    <property type="term" value="F:ATP binding"/>
    <property type="evidence" value="ECO:0007669"/>
    <property type="project" value="UniProtKB-KW"/>
</dbReference>
<keyword evidence="6" id="KW-0521">NADP</keyword>
<dbReference type="GO" id="GO:0005759">
    <property type="term" value="C:mitochondrial matrix"/>
    <property type="evidence" value="ECO:0007669"/>
    <property type="project" value="EnsemblFungi"/>
</dbReference>
<dbReference type="Gene3D" id="3.40.50.10330">
    <property type="entry name" value="Probable inorganic polyphosphate/atp-NAD kinase, domain 1"/>
    <property type="match status" value="1"/>
</dbReference>
<dbReference type="FunFam" id="2.60.200.30:FF:000009">
    <property type="entry name" value="Poly(P)/ATP NAD kinase"/>
    <property type="match status" value="1"/>
</dbReference>
<dbReference type="GO" id="GO:0003951">
    <property type="term" value="F:NAD+ kinase activity"/>
    <property type="evidence" value="ECO:0007669"/>
    <property type="project" value="InterPro"/>
</dbReference>
<dbReference type="GO" id="GO:0034599">
    <property type="term" value="P:cellular response to oxidative stress"/>
    <property type="evidence" value="ECO:0007669"/>
    <property type="project" value="EnsemblFungi"/>
</dbReference>
<dbReference type="VEuPathDB" id="FungiDB:LCOR_03381.1"/>
<dbReference type="PANTHER" id="PTHR20275:SF26">
    <property type="entry name" value="NADH KINASE POS5, MITOCHONDRIAL"/>
    <property type="match status" value="1"/>
</dbReference>
<keyword evidence="3" id="KW-0547">Nucleotide-binding</keyword>
<dbReference type="EMBL" id="CBTN010000011">
    <property type="protein sequence ID" value="CDH51826.1"/>
    <property type="molecule type" value="Genomic_DNA"/>
</dbReference>
<evidence type="ECO:0000256" key="5">
    <source>
        <dbReference type="ARBA" id="ARBA00022840"/>
    </source>
</evidence>
<evidence type="ECO:0000256" key="7">
    <source>
        <dbReference type="ARBA" id="ARBA00023027"/>
    </source>
</evidence>
<accession>A0A068RS70</accession>
<comment type="caution">
    <text evidence="8">The sequence shown here is derived from an EMBL/GenBank/DDBJ whole genome shotgun (WGS) entry which is preliminary data.</text>
</comment>
<dbReference type="STRING" id="1263082.A0A068RS70"/>
<evidence type="ECO:0000256" key="3">
    <source>
        <dbReference type="ARBA" id="ARBA00022741"/>
    </source>
</evidence>
<reference evidence="8" key="1">
    <citation type="submission" date="2013-08" db="EMBL/GenBank/DDBJ databases">
        <title>Gene expansion shapes genome architecture in the human pathogen Lichtheimia corymbifera: an evolutionary genomics analysis in the ancient terrestrial Mucorales (Mucoromycotina).</title>
        <authorList>
            <person name="Schwartze V.U."/>
            <person name="Winter S."/>
            <person name="Shelest E."/>
            <person name="Marcet-Houben M."/>
            <person name="Horn F."/>
            <person name="Wehner S."/>
            <person name="Hoffmann K."/>
            <person name="Riege K."/>
            <person name="Sammeth M."/>
            <person name="Nowrousian M."/>
            <person name="Valiante V."/>
            <person name="Linde J."/>
            <person name="Jacobsen I.D."/>
            <person name="Marz M."/>
            <person name="Brakhage A.A."/>
            <person name="Gabaldon T."/>
            <person name="Bocker S."/>
            <person name="Voigt K."/>
        </authorList>
    </citation>
    <scope>NUCLEOTIDE SEQUENCE [LARGE SCALE GENOMIC DNA]</scope>
    <source>
        <strain evidence="8">FSU 9682</strain>
    </source>
</reference>
<dbReference type="SUPFAM" id="SSF111331">
    <property type="entry name" value="NAD kinase/diacylglycerol kinase-like"/>
    <property type="match status" value="1"/>
</dbReference>
<keyword evidence="9" id="KW-1185">Reference proteome</keyword>
<evidence type="ECO:0000256" key="1">
    <source>
        <dbReference type="ARBA" id="ARBA00010995"/>
    </source>
</evidence>
<gene>
    <name evidence="8" type="ORF">LCOR_03381.1</name>
</gene>
<dbReference type="Gene3D" id="2.60.200.30">
    <property type="entry name" value="Probable inorganic polyphosphate/atp-NAD kinase, domain 2"/>
    <property type="match status" value="1"/>
</dbReference>
<comment type="similarity">
    <text evidence="1">Belongs to the NAD kinase family.</text>
</comment>
<keyword evidence="2" id="KW-0808">Transferase</keyword>
<dbReference type="InterPro" id="IPR017437">
    <property type="entry name" value="ATP-NAD_kinase_PpnK-typ_C"/>
</dbReference>
<dbReference type="InterPro" id="IPR002504">
    <property type="entry name" value="NADK"/>
</dbReference>
<dbReference type="AlphaFoldDB" id="A0A068RS70"/>
<evidence type="ECO:0000256" key="6">
    <source>
        <dbReference type="ARBA" id="ARBA00022857"/>
    </source>
</evidence>
<organism evidence="8 9">
    <name type="scientific">Lichtheimia corymbifera JMRC:FSU:9682</name>
    <dbReference type="NCBI Taxonomy" id="1263082"/>
    <lineage>
        <taxon>Eukaryota</taxon>
        <taxon>Fungi</taxon>
        <taxon>Fungi incertae sedis</taxon>
        <taxon>Mucoromycota</taxon>
        <taxon>Mucoromycotina</taxon>
        <taxon>Mucoromycetes</taxon>
        <taxon>Mucorales</taxon>
        <taxon>Lichtheimiaceae</taxon>
        <taxon>Lichtheimia</taxon>
    </lineage>
</organism>
<keyword evidence="5" id="KW-0067">ATP-binding</keyword>
<keyword evidence="7" id="KW-0520">NAD</keyword>
<dbReference type="HAMAP" id="MF_00361">
    <property type="entry name" value="NAD_kinase"/>
    <property type="match status" value="1"/>
</dbReference>
<dbReference type="InterPro" id="IPR017438">
    <property type="entry name" value="ATP-NAD_kinase_N"/>
</dbReference>
<evidence type="ECO:0000313" key="9">
    <source>
        <dbReference type="Proteomes" id="UP000027586"/>
    </source>
</evidence>
<dbReference type="InterPro" id="IPR016064">
    <property type="entry name" value="NAD/diacylglycerol_kinase_sf"/>
</dbReference>
<dbReference type="OrthoDB" id="24581at2759"/>